<gene>
    <name evidence="5" type="ORF">M513_08203</name>
</gene>
<evidence type="ECO:0000256" key="1">
    <source>
        <dbReference type="ARBA" id="ARBA00022737"/>
    </source>
</evidence>
<evidence type="ECO:0000313" key="6">
    <source>
        <dbReference type="Proteomes" id="UP000030764"/>
    </source>
</evidence>
<keyword evidence="1" id="KW-0677">Repeat</keyword>
<dbReference type="InterPro" id="IPR002110">
    <property type="entry name" value="Ankyrin_rpt"/>
</dbReference>
<accession>A0A085M0Z4</accession>
<dbReference type="PRINTS" id="PR01415">
    <property type="entry name" value="ANKYRIN"/>
</dbReference>
<evidence type="ECO:0000313" key="5">
    <source>
        <dbReference type="EMBL" id="KFD50890.1"/>
    </source>
</evidence>
<dbReference type="AlphaFoldDB" id="A0A085M0Z4"/>
<reference evidence="5 6" key="1">
    <citation type="journal article" date="2014" name="Nat. Genet.">
        <title>Genome and transcriptome of the porcine whipworm Trichuris suis.</title>
        <authorList>
            <person name="Jex A.R."/>
            <person name="Nejsum P."/>
            <person name="Schwarz E.M."/>
            <person name="Hu L."/>
            <person name="Young N.D."/>
            <person name="Hall R.S."/>
            <person name="Korhonen P.K."/>
            <person name="Liao S."/>
            <person name="Thamsborg S."/>
            <person name="Xia J."/>
            <person name="Xu P."/>
            <person name="Wang S."/>
            <person name="Scheerlinck J.P."/>
            <person name="Hofmann A."/>
            <person name="Sternberg P.W."/>
            <person name="Wang J."/>
            <person name="Gasser R.B."/>
        </authorList>
    </citation>
    <scope>NUCLEOTIDE SEQUENCE [LARGE SCALE GENOMIC DNA]</scope>
    <source>
        <strain evidence="5">DCEP-RM93M</strain>
    </source>
</reference>
<proteinExistence type="predicted"/>
<dbReference type="PANTHER" id="PTHR24171">
    <property type="entry name" value="ANKYRIN REPEAT DOMAIN-CONTAINING PROTEIN 39-RELATED"/>
    <property type="match status" value="1"/>
</dbReference>
<organism evidence="5 6">
    <name type="scientific">Trichuris suis</name>
    <name type="common">pig whipworm</name>
    <dbReference type="NCBI Taxonomy" id="68888"/>
    <lineage>
        <taxon>Eukaryota</taxon>
        <taxon>Metazoa</taxon>
        <taxon>Ecdysozoa</taxon>
        <taxon>Nematoda</taxon>
        <taxon>Enoplea</taxon>
        <taxon>Dorylaimia</taxon>
        <taxon>Trichinellida</taxon>
        <taxon>Trichuridae</taxon>
        <taxon>Trichuris</taxon>
    </lineage>
</organism>
<evidence type="ECO:0000256" key="2">
    <source>
        <dbReference type="ARBA" id="ARBA00023043"/>
    </source>
</evidence>
<name>A0A085M0Z4_9BILA</name>
<dbReference type="PROSITE" id="PS50088">
    <property type="entry name" value="ANK_REPEAT"/>
    <property type="match status" value="3"/>
</dbReference>
<dbReference type="Pfam" id="PF00023">
    <property type="entry name" value="Ank"/>
    <property type="match status" value="1"/>
</dbReference>
<dbReference type="EMBL" id="KL363246">
    <property type="protein sequence ID" value="KFD50890.1"/>
    <property type="molecule type" value="Genomic_DNA"/>
</dbReference>
<feature type="repeat" description="ANK" evidence="3">
    <location>
        <begin position="125"/>
        <end position="157"/>
    </location>
</feature>
<dbReference type="SUPFAM" id="SSF48403">
    <property type="entry name" value="Ankyrin repeat"/>
    <property type="match status" value="1"/>
</dbReference>
<dbReference type="Proteomes" id="UP000030764">
    <property type="component" value="Unassembled WGS sequence"/>
</dbReference>
<keyword evidence="6" id="KW-1185">Reference proteome</keyword>
<dbReference type="Gene3D" id="1.25.40.20">
    <property type="entry name" value="Ankyrin repeat-containing domain"/>
    <property type="match status" value="1"/>
</dbReference>
<evidence type="ECO:0000256" key="3">
    <source>
        <dbReference type="PROSITE-ProRule" id="PRU00023"/>
    </source>
</evidence>
<feature type="region of interest" description="Disordered" evidence="4">
    <location>
        <begin position="320"/>
        <end position="346"/>
    </location>
</feature>
<feature type="repeat" description="ANK" evidence="3">
    <location>
        <begin position="92"/>
        <end position="124"/>
    </location>
</feature>
<feature type="repeat" description="ANK" evidence="3">
    <location>
        <begin position="158"/>
        <end position="190"/>
    </location>
</feature>
<keyword evidence="2 3" id="KW-0040">ANK repeat</keyword>
<dbReference type="InterPro" id="IPR036770">
    <property type="entry name" value="Ankyrin_rpt-contain_sf"/>
</dbReference>
<protein>
    <submittedName>
        <fullName evidence="5">Uncharacterized protein</fullName>
    </submittedName>
</protein>
<dbReference type="Pfam" id="PF12796">
    <property type="entry name" value="Ank_2"/>
    <property type="match status" value="1"/>
</dbReference>
<sequence length="657" mass="74224">MEFISSKGGQTYRLFIVAWPYNSHSRAFVPQSFVRLLKKMPDKKQRSTRRRLSPVSSVPISLRQQIRMVTTAETRQGTEVEENPIDSKLSRFGETALHKAAIKNNIEECYMLIALGADLNSVDNYGWTPLHEACNHGHYNIAELLIRQGADINRKSKSGTTPLIDAVINDHTDVIQLLLENGADVNVKDRHGQSALTHPYVREFLRREASNQIDKVDVVAEEESLIVPPPSPQAPVETSSWQVEVVRVNVAAAAAAATVVENESSSFVEEEIDVRASSSASAAAAEVCTPEEEPSQSDHLHKTSIEVSVKAEIISSASAVNEKRSTLQSTNMSEEENEDRPLSPGGIRNMIASTSSDEVAAAVRTMMMQKWRHRISNPINRNLPPLPGLADFKNLSAQYDWDCYKDSFSYDKRPTPDELPHCSKLLFELHERKRANLSCKFHIERAQMRRSFERQAAKIYNRLNGSLHDMTIQRFMREVSMPDPSPMEEVFALTDFDILQIYPIDPPFKRFLLDAHNNSGLNPFSFVDLVQLMHLRKADLIQSQKAAAVQLSRLQRREWREHYRCCVHAAEDGKGIDESAKTYVYTIEVNDDFEFICGKRRELRAPDCGYEYQLLTYCCFLRIVVVVVVVVLTVDVPVEAQAMLRFLPTCEALACQA</sequence>
<feature type="region of interest" description="Disordered" evidence="4">
    <location>
        <begin position="283"/>
        <end position="302"/>
    </location>
</feature>
<dbReference type="SMART" id="SM00248">
    <property type="entry name" value="ANK"/>
    <property type="match status" value="3"/>
</dbReference>
<evidence type="ECO:0000256" key="4">
    <source>
        <dbReference type="SAM" id="MobiDB-lite"/>
    </source>
</evidence>
<dbReference type="PROSITE" id="PS50297">
    <property type="entry name" value="ANK_REP_REGION"/>
    <property type="match status" value="3"/>
</dbReference>